<sequence>MIRTPPPPWETELKGETVAGHSNISRAHGKGSVSWTRAQPYARFWGASYPGDSREEDKQTITYTPVVECGAKSRDIADKAETR</sequence>
<comment type="caution">
    <text evidence="2">The sequence shown here is derived from an EMBL/GenBank/DDBJ whole genome shotgun (WGS) entry which is preliminary data.</text>
</comment>
<organism evidence="2 3">
    <name type="scientific">Pleurodeles waltl</name>
    <name type="common">Iberian ribbed newt</name>
    <dbReference type="NCBI Taxonomy" id="8319"/>
    <lineage>
        <taxon>Eukaryota</taxon>
        <taxon>Metazoa</taxon>
        <taxon>Chordata</taxon>
        <taxon>Craniata</taxon>
        <taxon>Vertebrata</taxon>
        <taxon>Euteleostomi</taxon>
        <taxon>Amphibia</taxon>
        <taxon>Batrachia</taxon>
        <taxon>Caudata</taxon>
        <taxon>Salamandroidea</taxon>
        <taxon>Salamandridae</taxon>
        <taxon>Pleurodelinae</taxon>
        <taxon>Pleurodeles</taxon>
    </lineage>
</organism>
<dbReference type="Proteomes" id="UP001066276">
    <property type="component" value="Chromosome 7"/>
</dbReference>
<proteinExistence type="predicted"/>
<dbReference type="EMBL" id="JANPWB010000011">
    <property type="protein sequence ID" value="KAJ1128135.1"/>
    <property type="molecule type" value="Genomic_DNA"/>
</dbReference>
<evidence type="ECO:0000313" key="3">
    <source>
        <dbReference type="Proteomes" id="UP001066276"/>
    </source>
</evidence>
<accession>A0AAV7PRJ9</accession>
<name>A0AAV7PRJ9_PLEWA</name>
<gene>
    <name evidence="2" type="ORF">NDU88_006514</name>
</gene>
<evidence type="ECO:0000313" key="2">
    <source>
        <dbReference type="EMBL" id="KAJ1128135.1"/>
    </source>
</evidence>
<feature type="region of interest" description="Disordered" evidence="1">
    <location>
        <begin position="1"/>
        <end position="34"/>
    </location>
</feature>
<dbReference type="AlphaFoldDB" id="A0AAV7PRJ9"/>
<protein>
    <submittedName>
        <fullName evidence="2">Uncharacterized protein</fullName>
    </submittedName>
</protein>
<keyword evidence="3" id="KW-1185">Reference proteome</keyword>
<reference evidence="2" key="1">
    <citation type="journal article" date="2022" name="bioRxiv">
        <title>Sequencing and chromosome-scale assembly of the giantPleurodeles waltlgenome.</title>
        <authorList>
            <person name="Brown T."/>
            <person name="Elewa A."/>
            <person name="Iarovenko S."/>
            <person name="Subramanian E."/>
            <person name="Araus A.J."/>
            <person name="Petzold A."/>
            <person name="Susuki M."/>
            <person name="Suzuki K.-i.T."/>
            <person name="Hayashi T."/>
            <person name="Toyoda A."/>
            <person name="Oliveira C."/>
            <person name="Osipova E."/>
            <person name="Leigh N.D."/>
            <person name="Simon A."/>
            <person name="Yun M.H."/>
        </authorList>
    </citation>
    <scope>NUCLEOTIDE SEQUENCE</scope>
    <source>
        <strain evidence="2">20211129_DDA</strain>
        <tissue evidence="2">Liver</tissue>
    </source>
</reference>
<evidence type="ECO:0000256" key="1">
    <source>
        <dbReference type="SAM" id="MobiDB-lite"/>
    </source>
</evidence>